<dbReference type="EMBL" id="QDKL01000001">
    <property type="protein sequence ID" value="RZF22324.1"/>
    <property type="molecule type" value="Genomic_DNA"/>
</dbReference>
<comment type="caution">
    <text evidence="2">The sequence shown here is derived from an EMBL/GenBank/DDBJ whole genome shotgun (WGS) entry which is preliminary data.</text>
</comment>
<feature type="domain" description="GST N-terminal" evidence="1">
    <location>
        <begin position="1"/>
        <end position="76"/>
    </location>
</feature>
<dbReference type="NCBIfam" id="NF007702">
    <property type="entry name" value="PRK10387.1"/>
    <property type="match status" value="1"/>
</dbReference>
<keyword evidence="3" id="KW-1185">Reference proteome</keyword>
<dbReference type="InterPro" id="IPR004045">
    <property type="entry name" value="Glutathione_S-Trfase_N"/>
</dbReference>
<evidence type="ECO:0000313" key="3">
    <source>
        <dbReference type="Proteomes" id="UP000443582"/>
    </source>
</evidence>
<accession>A0ABY0IIM2</accession>
<dbReference type="Proteomes" id="UP000443582">
    <property type="component" value="Unassembled WGS sequence"/>
</dbReference>
<evidence type="ECO:0000313" key="2">
    <source>
        <dbReference type="EMBL" id="RZF22324.1"/>
    </source>
</evidence>
<dbReference type="PANTHER" id="PTHR12782">
    <property type="entry name" value="MICROSOMAL PROSTAGLANDIN E SYNTHASE-2"/>
    <property type="match status" value="1"/>
</dbReference>
<dbReference type="PROSITE" id="PS50404">
    <property type="entry name" value="GST_NTER"/>
    <property type="match status" value="1"/>
</dbReference>
<dbReference type="SUPFAM" id="SSF47616">
    <property type="entry name" value="GST C-terminal domain-like"/>
    <property type="match status" value="1"/>
</dbReference>
<dbReference type="InterPro" id="IPR036249">
    <property type="entry name" value="Thioredoxin-like_sf"/>
</dbReference>
<dbReference type="InterPro" id="IPR007494">
    <property type="entry name" value="Glutaredoxin2_C"/>
</dbReference>
<dbReference type="PANTHER" id="PTHR12782:SF5">
    <property type="entry name" value="PROSTAGLANDIN E SYNTHASE 2"/>
    <property type="match status" value="1"/>
</dbReference>
<proteinExistence type="predicted"/>
<dbReference type="Gene3D" id="3.40.30.10">
    <property type="entry name" value="Glutaredoxin"/>
    <property type="match status" value="1"/>
</dbReference>
<dbReference type="PROSITE" id="PS51354">
    <property type="entry name" value="GLUTAREDOXIN_2"/>
    <property type="match status" value="1"/>
</dbReference>
<protein>
    <submittedName>
        <fullName evidence="2">Glutaredoxin 2</fullName>
    </submittedName>
</protein>
<dbReference type="Gene3D" id="1.20.1050.10">
    <property type="match status" value="1"/>
</dbReference>
<sequence>MKLYHYIHCPFCVRVRMALGFFDLDYESVVLDYNDEETPLKLTNKKMLPIMEIDGEIMNESLDIIKALAQKSEKDLHLDKLDTESYEQLEQYLDALGKDVHNLCMPYWAWSKEFIPEAREYFINKKSAKRGPFNTLAQNKQLFLKGLELNLGQLPSKLLPFYESDKFTILDILLASHIWGMYIFPEYQFPPQIHIYLQKVKELTNFNYHEDFWK</sequence>
<organism evidence="2 3">
    <name type="scientific">Halobacteriovorax vibrionivorans</name>
    <dbReference type="NCBI Taxonomy" id="2152716"/>
    <lineage>
        <taxon>Bacteria</taxon>
        <taxon>Pseudomonadati</taxon>
        <taxon>Bdellovibrionota</taxon>
        <taxon>Bacteriovoracia</taxon>
        <taxon>Bacteriovoracales</taxon>
        <taxon>Halobacteriovoraceae</taxon>
        <taxon>Halobacteriovorax</taxon>
    </lineage>
</organism>
<dbReference type="Pfam" id="PF04399">
    <property type="entry name" value="Glutaredoxin2_C"/>
    <property type="match status" value="1"/>
</dbReference>
<dbReference type="SUPFAM" id="SSF52833">
    <property type="entry name" value="Thioredoxin-like"/>
    <property type="match status" value="1"/>
</dbReference>
<name>A0ABY0IIM2_9BACT</name>
<gene>
    <name evidence="2" type="ORF">DAY19_00730</name>
</gene>
<reference evidence="3" key="1">
    <citation type="journal article" date="2019" name="Int. J. Syst. Evol. Microbiol.">
        <title>Halobacteriovorax valvorus sp. nov., a novel prokaryotic predator isolated from coastal seawater of China.</title>
        <authorList>
            <person name="Chen M.-X."/>
        </authorList>
    </citation>
    <scope>NUCLEOTIDE SEQUENCE [LARGE SCALE GENOMIC DNA]</scope>
    <source>
        <strain evidence="3">BL9</strain>
    </source>
</reference>
<evidence type="ECO:0000259" key="1">
    <source>
        <dbReference type="PROSITE" id="PS50404"/>
    </source>
</evidence>
<dbReference type="RefSeq" id="WP_114705269.1">
    <property type="nucleotide sequence ID" value="NZ_QDKL01000001.1"/>
</dbReference>
<dbReference type="Pfam" id="PF13417">
    <property type="entry name" value="GST_N_3"/>
    <property type="match status" value="1"/>
</dbReference>
<dbReference type="InterPro" id="IPR036282">
    <property type="entry name" value="Glutathione-S-Trfase_C_sf"/>
</dbReference>